<name>F4RPX4_MELLP</name>
<sequence>MISLLPPEILLIIIDLTIEVELEEERLKINANGQQMKDCYDGNRFRLVCFQWDQFLRNQTFSRIRILGSNQLHGFIEWYSNLDGLQQPTIYELSIGNIDDRVQGNQSHRNMNKKMNFKELAMILGLIGEQLIGLKVQFNSYEEIPKECINSFKRMKNLTSLSFSSNSSDISLQCHQITKSLLHSIASFSNLGSLQLQNYLYLIEENVSKDLGYQFPSVFHFQFDSQVDSKLLNYLIGSFKPTLKSLSIEGPFTIGKLKPLLITLSNQLESLEICNMNLTEEELMIKMPKLKEIKFKAQSNHSLEHLNKPIFETCGLLQIDYLPFDEYFDTSLFTPNENLKKIVLLGHGGAGFDVSRIRKKLESEFGMVCQRKNILIQYVKKSHL</sequence>
<reference evidence="2" key="1">
    <citation type="journal article" date="2011" name="Proc. Natl. Acad. Sci. U.S.A.">
        <title>Obligate biotrophy features unraveled by the genomic analysis of rust fungi.</title>
        <authorList>
            <person name="Duplessis S."/>
            <person name="Cuomo C.A."/>
            <person name="Lin Y.-C."/>
            <person name="Aerts A."/>
            <person name="Tisserant E."/>
            <person name="Veneault-Fourrey C."/>
            <person name="Joly D.L."/>
            <person name="Hacquard S."/>
            <person name="Amselem J."/>
            <person name="Cantarel B.L."/>
            <person name="Chiu R."/>
            <person name="Coutinho P.M."/>
            <person name="Feau N."/>
            <person name="Field M."/>
            <person name="Frey P."/>
            <person name="Gelhaye E."/>
            <person name="Goldberg J."/>
            <person name="Grabherr M.G."/>
            <person name="Kodira C.D."/>
            <person name="Kohler A."/>
            <person name="Kuees U."/>
            <person name="Lindquist E.A."/>
            <person name="Lucas S.M."/>
            <person name="Mago R."/>
            <person name="Mauceli E."/>
            <person name="Morin E."/>
            <person name="Murat C."/>
            <person name="Pangilinan J.L."/>
            <person name="Park R."/>
            <person name="Pearson M."/>
            <person name="Quesneville H."/>
            <person name="Rouhier N."/>
            <person name="Sakthikumar S."/>
            <person name="Salamov A.A."/>
            <person name="Schmutz J."/>
            <person name="Selles B."/>
            <person name="Shapiro H."/>
            <person name="Tanguay P."/>
            <person name="Tuskan G.A."/>
            <person name="Henrissat B."/>
            <person name="Van de Peer Y."/>
            <person name="Rouze P."/>
            <person name="Ellis J.G."/>
            <person name="Dodds P.N."/>
            <person name="Schein J.E."/>
            <person name="Zhong S."/>
            <person name="Hamelin R.C."/>
            <person name="Grigoriev I.V."/>
            <person name="Szabo L.J."/>
            <person name="Martin F."/>
        </authorList>
    </citation>
    <scope>NUCLEOTIDE SEQUENCE [LARGE SCALE GENOMIC DNA]</scope>
    <source>
        <strain evidence="2">98AG31 / pathotype 3-4-7</strain>
    </source>
</reference>
<dbReference type="AlphaFoldDB" id="F4RPX4"/>
<dbReference type="EMBL" id="GL883112">
    <property type="protein sequence ID" value="EGG05662.1"/>
    <property type="molecule type" value="Genomic_DNA"/>
</dbReference>
<organism evidence="2">
    <name type="scientific">Melampsora larici-populina (strain 98AG31 / pathotype 3-4-7)</name>
    <name type="common">Poplar leaf rust fungus</name>
    <dbReference type="NCBI Taxonomy" id="747676"/>
    <lineage>
        <taxon>Eukaryota</taxon>
        <taxon>Fungi</taxon>
        <taxon>Dikarya</taxon>
        <taxon>Basidiomycota</taxon>
        <taxon>Pucciniomycotina</taxon>
        <taxon>Pucciniomycetes</taxon>
        <taxon>Pucciniales</taxon>
        <taxon>Melampsoraceae</taxon>
        <taxon>Melampsora</taxon>
    </lineage>
</organism>
<dbReference type="VEuPathDB" id="FungiDB:MELLADRAFT_64029"/>
<dbReference type="OrthoDB" id="10528314at2759"/>
<dbReference type="GeneID" id="18930203"/>
<dbReference type="Proteomes" id="UP000001072">
    <property type="component" value="Unassembled WGS sequence"/>
</dbReference>
<dbReference type="KEGG" id="mlr:MELLADRAFT_64029"/>
<protein>
    <recommendedName>
        <fullName evidence="3">F-box domain-containing protein</fullName>
    </recommendedName>
</protein>
<accession>F4RPX4</accession>
<evidence type="ECO:0000313" key="1">
    <source>
        <dbReference type="EMBL" id="EGG05662.1"/>
    </source>
</evidence>
<dbReference type="InParanoid" id="F4RPX4"/>
<dbReference type="SUPFAM" id="SSF52047">
    <property type="entry name" value="RNI-like"/>
    <property type="match status" value="1"/>
</dbReference>
<gene>
    <name evidence="1" type="ORF">MELLADRAFT_64029</name>
</gene>
<dbReference type="HOGENOM" id="CLU_719760_0_0_1"/>
<evidence type="ECO:0000313" key="2">
    <source>
        <dbReference type="Proteomes" id="UP000001072"/>
    </source>
</evidence>
<dbReference type="RefSeq" id="XP_007411151.1">
    <property type="nucleotide sequence ID" value="XM_007411089.1"/>
</dbReference>
<evidence type="ECO:0008006" key="3">
    <source>
        <dbReference type="Google" id="ProtNLM"/>
    </source>
</evidence>
<proteinExistence type="predicted"/>
<keyword evidence="2" id="KW-1185">Reference proteome</keyword>